<dbReference type="NCBIfam" id="TIGR03568">
    <property type="entry name" value="NeuC_NnaA"/>
    <property type="match status" value="1"/>
</dbReference>
<evidence type="ECO:0000313" key="3">
    <source>
        <dbReference type="Proteomes" id="UP000054859"/>
    </source>
</evidence>
<protein>
    <submittedName>
        <fullName evidence="2">N-acylglucosamine 2-epimerase</fullName>
    </submittedName>
</protein>
<dbReference type="InterPro" id="IPR020004">
    <property type="entry name" value="UDP-GlcNAc_Epase"/>
</dbReference>
<comment type="caution">
    <text evidence="2">The sequence shown here is derived from an EMBL/GenBank/DDBJ whole genome shotgun (WGS) entry which is preliminary data.</text>
</comment>
<gene>
    <name evidence="2" type="primary">neuC</name>
    <name evidence="2" type="ORF">Lade_0746</name>
</gene>
<reference evidence="2 3" key="1">
    <citation type="submission" date="2015-11" db="EMBL/GenBank/DDBJ databases">
        <title>Identification of large and diverse effector repertoires of 38 Legionella species.</title>
        <authorList>
            <person name="Burstein D."/>
            <person name="Amaro F."/>
            <person name="Zusman T."/>
            <person name="Lifshitz Z."/>
            <person name="Cohen O."/>
            <person name="Gilbert J.A."/>
            <person name="Pupko T."/>
            <person name="Shuman H.A."/>
            <person name="Segal G."/>
        </authorList>
    </citation>
    <scope>NUCLEOTIDE SEQUENCE [LARGE SCALE GENOMIC DNA]</scope>
    <source>
        <strain evidence="2 3">1762-AUS-E</strain>
    </source>
</reference>
<dbReference type="Proteomes" id="UP000054859">
    <property type="component" value="Unassembled WGS sequence"/>
</dbReference>
<evidence type="ECO:0000259" key="1">
    <source>
        <dbReference type="Pfam" id="PF02350"/>
    </source>
</evidence>
<dbReference type="Gene3D" id="3.40.50.2000">
    <property type="entry name" value="Glycogen Phosphorylase B"/>
    <property type="match status" value="2"/>
</dbReference>
<dbReference type="EMBL" id="LNKA01000001">
    <property type="protein sequence ID" value="KTC66088.1"/>
    <property type="molecule type" value="Genomic_DNA"/>
</dbReference>
<keyword evidence="3" id="KW-1185">Reference proteome</keyword>
<dbReference type="CDD" id="cd03786">
    <property type="entry name" value="GTB_UDP-GlcNAc_2-Epimerase"/>
    <property type="match status" value="1"/>
</dbReference>
<dbReference type="PANTHER" id="PTHR43174:SF3">
    <property type="entry name" value="UDP-N-ACETYLGLUCOSAMINE 2-EPIMERASE"/>
    <property type="match status" value="1"/>
</dbReference>
<dbReference type="GO" id="GO:0004553">
    <property type="term" value="F:hydrolase activity, hydrolyzing O-glycosyl compounds"/>
    <property type="evidence" value="ECO:0007669"/>
    <property type="project" value="InterPro"/>
</dbReference>
<evidence type="ECO:0000313" key="2">
    <source>
        <dbReference type="EMBL" id="KTC66088.1"/>
    </source>
</evidence>
<dbReference type="GO" id="GO:0006047">
    <property type="term" value="P:UDP-N-acetylglucosamine metabolic process"/>
    <property type="evidence" value="ECO:0007669"/>
    <property type="project" value="InterPro"/>
</dbReference>
<dbReference type="InterPro" id="IPR003331">
    <property type="entry name" value="UDP_GlcNAc_Epimerase_2_dom"/>
</dbReference>
<dbReference type="RefSeq" id="WP_058461793.1">
    <property type="nucleotide sequence ID" value="NZ_CAAAHS010000005.1"/>
</dbReference>
<dbReference type="InterPro" id="IPR029767">
    <property type="entry name" value="WecB-like"/>
</dbReference>
<dbReference type="AlphaFoldDB" id="A0A0W0R4V8"/>
<accession>A0A0W0R4V8</accession>
<dbReference type="STRING" id="45056.Lade_0746"/>
<dbReference type="Pfam" id="PF02350">
    <property type="entry name" value="Epimerase_2"/>
    <property type="match status" value="1"/>
</dbReference>
<feature type="domain" description="UDP-N-acetylglucosamine 2-epimerase" evidence="1">
    <location>
        <begin position="23"/>
        <end position="367"/>
    </location>
</feature>
<sequence>MRKVAVFTGTRAEYGLLSGLMQSIKDNPHLELQVITGGMHHSPEFGETWREIEKDGFSIDAKVEMLLSSDTAVGVVKAMGLGTIGFADALDRLLPHILVLLGDRFEALSIAQAAMIMRIPILHIHGGEVTEGAYDDAIRHSISKMSTVHCTATEAYRARVIQLGEDPSRVFNVGAIGLDYLKSISFLSKEELSQSLNFALNSPFFLVTFHPVTWGSHSVKDCLAALFEALDAFPDFQLIITYPNADNEGRKIISLIQEYCKKDTTNRVLAVQSLGHTRYLSLLKLAEVVIGNSSSGIIEASSLKTPTVNIGERQRGRIAASSVVHCDPSADAIKKAITLALNNKNPDTFINPYEKGGAIPKIIKIIEEMPLVAQKIFFDIGTLNEFD</sequence>
<proteinExistence type="predicted"/>
<dbReference type="SUPFAM" id="SSF53756">
    <property type="entry name" value="UDP-Glycosyltransferase/glycogen phosphorylase"/>
    <property type="match status" value="1"/>
</dbReference>
<organism evidence="2 3">
    <name type="scientific">Legionella adelaidensis</name>
    <dbReference type="NCBI Taxonomy" id="45056"/>
    <lineage>
        <taxon>Bacteria</taxon>
        <taxon>Pseudomonadati</taxon>
        <taxon>Pseudomonadota</taxon>
        <taxon>Gammaproteobacteria</taxon>
        <taxon>Legionellales</taxon>
        <taxon>Legionellaceae</taxon>
        <taxon>Legionella</taxon>
    </lineage>
</organism>
<dbReference type="PANTHER" id="PTHR43174">
    <property type="entry name" value="UDP-N-ACETYLGLUCOSAMINE 2-EPIMERASE"/>
    <property type="match status" value="1"/>
</dbReference>
<dbReference type="PATRIC" id="fig|45056.6.peg.770"/>
<name>A0A0W0R4V8_9GAMM</name>